<dbReference type="AlphaFoldDB" id="A0A6V8SF66"/>
<dbReference type="InterPro" id="IPR002037">
    <property type="entry name" value="Glyco_hydro_8"/>
</dbReference>
<dbReference type="SUPFAM" id="SSF48208">
    <property type="entry name" value="Six-hairpin glycosidases"/>
    <property type="match status" value="1"/>
</dbReference>
<keyword evidence="3" id="KW-0326">Glycosidase</keyword>
<dbReference type="Proteomes" id="UP000580568">
    <property type="component" value="Unassembled WGS sequence"/>
</dbReference>
<dbReference type="RefSeq" id="WP_183276635.1">
    <property type="nucleotide sequence ID" value="NZ_BLZR01000001.1"/>
</dbReference>
<name>A0A6V8SF66_9CLOT</name>
<evidence type="ECO:0000256" key="1">
    <source>
        <dbReference type="ARBA" id="ARBA00009209"/>
    </source>
</evidence>
<evidence type="ECO:0000313" key="5">
    <source>
        <dbReference type="Proteomes" id="UP000580568"/>
    </source>
</evidence>
<protein>
    <recommendedName>
        <fullName evidence="6">Glycosyl hydrolases family 8</fullName>
    </recommendedName>
</protein>
<accession>A0A6V8SF66</accession>
<comment type="similarity">
    <text evidence="1">Belongs to the glycosyl hydrolase 8 (cellulase D) family.</text>
</comment>
<evidence type="ECO:0008006" key="6">
    <source>
        <dbReference type="Google" id="ProtNLM"/>
    </source>
</evidence>
<evidence type="ECO:0000313" key="4">
    <source>
        <dbReference type="EMBL" id="GFP75105.1"/>
    </source>
</evidence>
<proteinExistence type="inferred from homology"/>
<keyword evidence="2" id="KW-0378">Hydrolase</keyword>
<evidence type="ECO:0000256" key="2">
    <source>
        <dbReference type="ARBA" id="ARBA00022801"/>
    </source>
</evidence>
<dbReference type="InterPro" id="IPR012341">
    <property type="entry name" value="6hp_glycosidase-like_sf"/>
</dbReference>
<reference evidence="4 5" key="1">
    <citation type="submission" date="2020-07" db="EMBL/GenBank/DDBJ databases">
        <title>A new beta-1,3-glucan-decomposing anaerobic bacterium isolated from anoxic soil subjected to biological soil disinfestation.</title>
        <authorList>
            <person name="Ueki A."/>
            <person name="Tonouchi A."/>
        </authorList>
    </citation>
    <scope>NUCLEOTIDE SEQUENCE [LARGE SCALE GENOMIC DNA]</scope>
    <source>
        <strain evidence="4 5">TW1</strain>
    </source>
</reference>
<evidence type="ECO:0000256" key="3">
    <source>
        <dbReference type="ARBA" id="ARBA00023295"/>
    </source>
</evidence>
<dbReference type="GO" id="GO:0004553">
    <property type="term" value="F:hydrolase activity, hydrolyzing O-glycosyl compounds"/>
    <property type="evidence" value="ECO:0007669"/>
    <property type="project" value="InterPro"/>
</dbReference>
<dbReference type="Gene3D" id="1.50.10.10">
    <property type="match status" value="1"/>
</dbReference>
<gene>
    <name evidence="4" type="ORF">bsdtw1_01173</name>
</gene>
<keyword evidence="5" id="KW-1185">Reference proteome</keyword>
<dbReference type="GO" id="GO:0005975">
    <property type="term" value="P:carbohydrate metabolic process"/>
    <property type="evidence" value="ECO:0007669"/>
    <property type="project" value="InterPro"/>
</dbReference>
<sequence length="370" mass="42173">MKKKILLIILIVFIIIGTTAVINIRYLVPIKLNKQWSTPKITKEEELTLNFLNNKMTDSKNGIYTNYIDQPSSKDITKGHAVLSESEGLIMLYAVEQGDKELFDKHCNIVMKQMLLKSNSVAWRIDQGTLAETSATIDDFRIIKALIYGYDRWKEFDYRKYAIKISDSILKNNITTNVPVDFKDSYGKSKSVTICYLDVNTMGILKSIDRRWMDKYNESRQLIGKAYISNTLPLYKNTYDVNKKGFVEQKDADTLLSLITSLYLKQDGGDITTTVNWVKERLVTDGALYAMYDINTGKPSTDIRSTAIYSVAAMIAKQSGDTELYNLLIKKLLEFQVVDKNNEIYGAFGNAETKEVYSFDNLNAVLAMQK</sequence>
<organism evidence="4 5">
    <name type="scientific">Clostridium fungisolvens</name>
    <dbReference type="NCBI Taxonomy" id="1604897"/>
    <lineage>
        <taxon>Bacteria</taxon>
        <taxon>Bacillati</taxon>
        <taxon>Bacillota</taxon>
        <taxon>Clostridia</taxon>
        <taxon>Eubacteriales</taxon>
        <taxon>Clostridiaceae</taxon>
        <taxon>Clostridium</taxon>
    </lineage>
</organism>
<dbReference type="InterPro" id="IPR008928">
    <property type="entry name" value="6-hairpin_glycosidase_sf"/>
</dbReference>
<dbReference type="Pfam" id="PF01270">
    <property type="entry name" value="Glyco_hydro_8"/>
    <property type="match status" value="1"/>
</dbReference>
<comment type="caution">
    <text evidence="4">The sequence shown here is derived from an EMBL/GenBank/DDBJ whole genome shotgun (WGS) entry which is preliminary data.</text>
</comment>
<dbReference type="EMBL" id="BLZR01000001">
    <property type="protein sequence ID" value="GFP75105.1"/>
    <property type="molecule type" value="Genomic_DNA"/>
</dbReference>